<dbReference type="Pfam" id="PF03739">
    <property type="entry name" value="LptF_LptG"/>
    <property type="match status" value="1"/>
</dbReference>
<gene>
    <name evidence="7" type="ORF">FF011L_42240</name>
</gene>
<dbReference type="InterPro" id="IPR005495">
    <property type="entry name" value="LptG/LptF_permease"/>
</dbReference>
<organism evidence="7 8">
    <name type="scientific">Roseimaritima multifibrata</name>
    <dbReference type="NCBI Taxonomy" id="1930274"/>
    <lineage>
        <taxon>Bacteria</taxon>
        <taxon>Pseudomonadati</taxon>
        <taxon>Planctomycetota</taxon>
        <taxon>Planctomycetia</taxon>
        <taxon>Pirellulales</taxon>
        <taxon>Pirellulaceae</taxon>
        <taxon>Roseimaritima</taxon>
    </lineage>
</organism>
<dbReference type="EMBL" id="CP036262">
    <property type="protein sequence ID" value="QDS95428.1"/>
    <property type="molecule type" value="Genomic_DNA"/>
</dbReference>
<feature type="transmembrane region" description="Helical" evidence="6">
    <location>
        <begin position="97"/>
        <end position="115"/>
    </location>
</feature>
<dbReference type="Proteomes" id="UP000320672">
    <property type="component" value="Chromosome"/>
</dbReference>
<evidence type="ECO:0000256" key="5">
    <source>
        <dbReference type="ARBA" id="ARBA00023136"/>
    </source>
</evidence>
<comment type="subcellular location">
    <subcellularLocation>
        <location evidence="1">Cell membrane</location>
        <topology evidence="1">Multi-pass membrane protein</topology>
    </subcellularLocation>
</comment>
<name>A0A517MKM7_9BACT</name>
<keyword evidence="4 6" id="KW-1133">Transmembrane helix</keyword>
<feature type="transmembrane region" description="Helical" evidence="6">
    <location>
        <begin position="375"/>
        <end position="392"/>
    </location>
</feature>
<feature type="transmembrane region" description="Helical" evidence="6">
    <location>
        <begin position="342"/>
        <end position="363"/>
    </location>
</feature>
<dbReference type="AlphaFoldDB" id="A0A517MKM7"/>
<reference evidence="7 8" key="1">
    <citation type="submission" date="2019-02" db="EMBL/GenBank/DDBJ databases">
        <title>Deep-cultivation of Planctomycetes and their phenomic and genomic characterization uncovers novel biology.</title>
        <authorList>
            <person name="Wiegand S."/>
            <person name="Jogler M."/>
            <person name="Boedeker C."/>
            <person name="Pinto D."/>
            <person name="Vollmers J."/>
            <person name="Rivas-Marin E."/>
            <person name="Kohn T."/>
            <person name="Peeters S.H."/>
            <person name="Heuer A."/>
            <person name="Rast P."/>
            <person name="Oberbeckmann S."/>
            <person name="Bunk B."/>
            <person name="Jeske O."/>
            <person name="Meyerdierks A."/>
            <person name="Storesund J.E."/>
            <person name="Kallscheuer N."/>
            <person name="Luecker S."/>
            <person name="Lage O.M."/>
            <person name="Pohl T."/>
            <person name="Merkel B.J."/>
            <person name="Hornburger P."/>
            <person name="Mueller R.-W."/>
            <person name="Bruemmer F."/>
            <person name="Labrenz M."/>
            <person name="Spormann A.M."/>
            <person name="Op den Camp H."/>
            <person name="Overmann J."/>
            <person name="Amann R."/>
            <person name="Jetten M.S.M."/>
            <person name="Mascher T."/>
            <person name="Medema M.H."/>
            <person name="Devos D.P."/>
            <person name="Kaster A.-K."/>
            <person name="Ovreas L."/>
            <person name="Rohde M."/>
            <person name="Galperin M.Y."/>
            <person name="Jogler C."/>
        </authorList>
    </citation>
    <scope>NUCLEOTIDE SEQUENCE [LARGE SCALE GENOMIC DNA]</scope>
    <source>
        <strain evidence="7 8">FF011L</strain>
    </source>
</reference>
<dbReference type="KEGG" id="rml:FF011L_42240"/>
<evidence type="ECO:0000256" key="4">
    <source>
        <dbReference type="ARBA" id="ARBA00022989"/>
    </source>
</evidence>
<dbReference type="PANTHER" id="PTHR33529">
    <property type="entry name" value="SLR0882 PROTEIN-RELATED"/>
    <property type="match status" value="1"/>
</dbReference>
<keyword evidence="2" id="KW-1003">Cell membrane</keyword>
<evidence type="ECO:0000256" key="2">
    <source>
        <dbReference type="ARBA" id="ARBA00022475"/>
    </source>
</evidence>
<proteinExistence type="predicted"/>
<feature type="transmembrane region" description="Helical" evidence="6">
    <location>
        <begin position="53"/>
        <end position="76"/>
    </location>
</feature>
<evidence type="ECO:0000256" key="6">
    <source>
        <dbReference type="SAM" id="Phobius"/>
    </source>
</evidence>
<keyword evidence="3 6" id="KW-0812">Transmembrane</keyword>
<dbReference type="GO" id="GO:0043190">
    <property type="term" value="C:ATP-binding cassette (ABC) transporter complex"/>
    <property type="evidence" value="ECO:0007669"/>
    <property type="project" value="TreeGrafter"/>
</dbReference>
<dbReference type="GO" id="GO:0015920">
    <property type="term" value="P:lipopolysaccharide transport"/>
    <property type="evidence" value="ECO:0007669"/>
    <property type="project" value="TreeGrafter"/>
</dbReference>
<dbReference type="OrthoDB" id="238655at2"/>
<keyword evidence="8" id="KW-1185">Reference proteome</keyword>
<dbReference type="PANTHER" id="PTHR33529:SF6">
    <property type="entry name" value="YJGP_YJGQ FAMILY PERMEASE"/>
    <property type="match status" value="1"/>
</dbReference>
<feature type="transmembrane region" description="Helical" evidence="6">
    <location>
        <begin position="12"/>
        <end position="33"/>
    </location>
</feature>
<accession>A0A517MKM7</accession>
<protein>
    <submittedName>
        <fullName evidence="7">Putative permease YjgP/YjgQ family protein</fullName>
    </submittedName>
</protein>
<sequence>MPTRLTRYILFEIIRIFSVALVALTMLILVIGVARQLIREGMGPMAVLELLPYVLPISLQFALPATALFAVCCVYGKMAADGEVSTVKAIGVSPVQLMKPAFIFAALLSPAAVWLGDVAVSWGEPGVRRVALHSLEEITYRVLNAEHSYTRDKVFSISVCGVNGKILEGPTVTLYGSGSSAPTQIMAREGQLELDPERMALILRVTDSQLIGGNSFRGEFEGEDVIEISLDGAVLKEGGSDASPSHLPLNRMRKEAIKTEKQVEEDRGKLAAQVGFSLLTSRWDEIARDPVQPLEGRIHGGSYRLIRLRTEPWRRWAGGFSCLCFVIVGAPLGMIARTADYWTTFGMCFLPILLLYYPLFIFGLDEAKDGNLPPYAVWLGNVVLLGVGLLLIQRVRRH</sequence>
<evidence type="ECO:0000313" key="8">
    <source>
        <dbReference type="Proteomes" id="UP000320672"/>
    </source>
</evidence>
<evidence type="ECO:0000256" key="3">
    <source>
        <dbReference type="ARBA" id="ARBA00022692"/>
    </source>
</evidence>
<keyword evidence="5 6" id="KW-0472">Membrane</keyword>
<evidence type="ECO:0000256" key="1">
    <source>
        <dbReference type="ARBA" id="ARBA00004651"/>
    </source>
</evidence>
<feature type="transmembrane region" description="Helical" evidence="6">
    <location>
        <begin position="316"/>
        <end position="335"/>
    </location>
</feature>
<evidence type="ECO:0000313" key="7">
    <source>
        <dbReference type="EMBL" id="QDS95428.1"/>
    </source>
</evidence>